<keyword evidence="1" id="KW-0812">Transmembrane</keyword>
<reference evidence="2 3" key="1">
    <citation type="submission" date="2020-04" db="EMBL/GenBank/DDBJ databases">
        <title>Parallel evolution in the integration of a co-obligate aphid symbiosis.</title>
        <authorList>
            <person name="Monnin D."/>
            <person name="Jackson R."/>
            <person name="Kiers E.T."/>
            <person name="Bunker M."/>
            <person name="Ellers J."/>
            <person name="Henry L.M."/>
        </authorList>
    </citation>
    <scope>NUCLEOTIDE SEQUENCE [LARGE SCALE GENOMIC DNA]</scope>
    <source>
        <strain evidence="2">MCAR-56B</strain>
    </source>
</reference>
<sequence>MFIIGSNHLNNFASNWLILSNSSYILVVCMSTLKAVYITKKFIILFRLKSTLIVIMRRRGTIINHTQ</sequence>
<protein>
    <submittedName>
        <fullName evidence="2">Uncharacterized protein</fullName>
    </submittedName>
</protein>
<dbReference type="Proteomes" id="UP000503183">
    <property type="component" value="Chromosome"/>
</dbReference>
<proteinExistence type="predicted"/>
<name>A0A6G9JTA7_9GAMM</name>
<keyword evidence="1" id="KW-0472">Membrane</keyword>
<evidence type="ECO:0000313" key="3">
    <source>
        <dbReference type="Proteomes" id="UP000503183"/>
    </source>
</evidence>
<dbReference type="EMBL" id="CP048747">
    <property type="protein sequence ID" value="QIQ41998.1"/>
    <property type="molecule type" value="Genomic_DNA"/>
</dbReference>
<organism evidence="2 3">
    <name type="scientific">Buchnera aphidicola</name>
    <name type="common">Microlophium carnosum</name>
    <dbReference type="NCBI Taxonomy" id="2708354"/>
    <lineage>
        <taxon>Bacteria</taxon>
        <taxon>Pseudomonadati</taxon>
        <taxon>Pseudomonadota</taxon>
        <taxon>Gammaproteobacteria</taxon>
        <taxon>Enterobacterales</taxon>
        <taxon>Erwiniaceae</taxon>
        <taxon>Buchnera</taxon>
    </lineage>
</organism>
<keyword evidence="1" id="KW-1133">Transmembrane helix</keyword>
<evidence type="ECO:0000313" key="2">
    <source>
        <dbReference type="EMBL" id="QIQ41998.1"/>
    </source>
</evidence>
<feature type="transmembrane region" description="Helical" evidence="1">
    <location>
        <begin position="16"/>
        <end position="37"/>
    </location>
</feature>
<evidence type="ECO:0000256" key="1">
    <source>
        <dbReference type="SAM" id="Phobius"/>
    </source>
</evidence>
<dbReference type="AlphaFoldDB" id="A0A6G9JTA7"/>
<gene>
    <name evidence="2" type="ORF">G4A98_02120</name>
</gene>
<accession>A0A6G9JTA7</accession>